<dbReference type="PIRSF" id="PIRSF002741">
    <property type="entry name" value="MppA"/>
    <property type="match status" value="1"/>
</dbReference>
<dbReference type="EMBL" id="JANYMP010000001">
    <property type="protein sequence ID" value="MCS7475502.1"/>
    <property type="molecule type" value="Genomic_DNA"/>
</dbReference>
<evidence type="ECO:0000256" key="4">
    <source>
        <dbReference type="SAM" id="SignalP"/>
    </source>
</evidence>
<dbReference type="Gene3D" id="3.40.190.10">
    <property type="entry name" value="Periplasmic binding protein-like II"/>
    <property type="match status" value="1"/>
</dbReference>
<evidence type="ECO:0000256" key="3">
    <source>
        <dbReference type="ARBA" id="ARBA00022729"/>
    </source>
</evidence>
<dbReference type="PANTHER" id="PTHR30290:SF9">
    <property type="entry name" value="OLIGOPEPTIDE-BINDING PROTEIN APPA"/>
    <property type="match status" value="1"/>
</dbReference>
<keyword evidence="7" id="KW-1185">Reference proteome</keyword>
<dbReference type="AlphaFoldDB" id="A0A9X3ACW4"/>
<dbReference type="InterPro" id="IPR000914">
    <property type="entry name" value="SBP_5_dom"/>
</dbReference>
<comment type="similarity">
    <text evidence="1">Belongs to the bacterial solute-binding protein 5 family.</text>
</comment>
<organism evidence="6 7">
    <name type="scientific">Umezawaea endophytica</name>
    <dbReference type="NCBI Taxonomy" id="1654476"/>
    <lineage>
        <taxon>Bacteria</taxon>
        <taxon>Bacillati</taxon>
        <taxon>Actinomycetota</taxon>
        <taxon>Actinomycetes</taxon>
        <taxon>Pseudonocardiales</taxon>
        <taxon>Pseudonocardiaceae</taxon>
        <taxon>Umezawaea</taxon>
    </lineage>
</organism>
<reference evidence="6" key="1">
    <citation type="submission" date="2022-08" db="EMBL/GenBank/DDBJ databases">
        <authorList>
            <person name="Tistechok S."/>
            <person name="Samborskyy M."/>
            <person name="Roman I."/>
        </authorList>
    </citation>
    <scope>NUCLEOTIDE SEQUENCE</scope>
    <source>
        <strain evidence="6">DSM 103496</strain>
    </source>
</reference>
<keyword evidence="3 4" id="KW-0732">Signal</keyword>
<dbReference type="GO" id="GO:0042597">
    <property type="term" value="C:periplasmic space"/>
    <property type="evidence" value="ECO:0007669"/>
    <property type="project" value="UniProtKB-ARBA"/>
</dbReference>
<evidence type="ECO:0000256" key="2">
    <source>
        <dbReference type="ARBA" id="ARBA00022448"/>
    </source>
</evidence>
<feature type="chain" id="PRO_5040848743" evidence="4">
    <location>
        <begin position="31"/>
        <end position="553"/>
    </location>
</feature>
<dbReference type="RefSeq" id="WP_259621017.1">
    <property type="nucleotide sequence ID" value="NZ_JANYMP010000001.1"/>
</dbReference>
<dbReference type="GO" id="GO:1904680">
    <property type="term" value="F:peptide transmembrane transporter activity"/>
    <property type="evidence" value="ECO:0007669"/>
    <property type="project" value="TreeGrafter"/>
</dbReference>
<dbReference type="InterPro" id="IPR039424">
    <property type="entry name" value="SBP_5"/>
</dbReference>
<feature type="domain" description="Solute-binding protein family 5" evidence="5">
    <location>
        <begin position="93"/>
        <end position="458"/>
    </location>
</feature>
<protein>
    <submittedName>
        <fullName evidence="6">ABC transporter substrate-binding protein</fullName>
    </submittedName>
</protein>
<dbReference type="Proteomes" id="UP001141259">
    <property type="component" value="Unassembled WGS sequence"/>
</dbReference>
<dbReference type="Gene3D" id="3.10.105.10">
    <property type="entry name" value="Dipeptide-binding Protein, Domain 3"/>
    <property type="match status" value="1"/>
</dbReference>
<feature type="signal peptide" evidence="4">
    <location>
        <begin position="1"/>
        <end position="30"/>
    </location>
</feature>
<dbReference type="PANTHER" id="PTHR30290">
    <property type="entry name" value="PERIPLASMIC BINDING COMPONENT OF ABC TRANSPORTER"/>
    <property type="match status" value="1"/>
</dbReference>
<evidence type="ECO:0000256" key="1">
    <source>
        <dbReference type="ARBA" id="ARBA00005695"/>
    </source>
</evidence>
<dbReference type="Pfam" id="PF00496">
    <property type="entry name" value="SBP_bac_5"/>
    <property type="match status" value="1"/>
</dbReference>
<proteinExistence type="inferred from homology"/>
<evidence type="ECO:0000259" key="5">
    <source>
        <dbReference type="Pfam" id="PF00496"/>
    </source>
</evidence>
<dbReference type="PROSITE" id="PS51257">
    <property type="entry name" value="PROKAR_LIPOPROTEIN"/>
    <property type="match status" value="1"/>
</dbReference>
<gene>
    <name evidence="6" type="ORF">NZH93_01435</name>
</gene>
<comment type="caution">
    <text evidence="6">The sequence shown here is derived from an EMBL/GenBank/DDBJ whole genome shotgun (WGS) entry which is preliminary data.</text>
</comment>
<sequence>MKTSRAARRVRPPGRTLRMIVGLATVVALAACGPGVAANTGGSGEPRSGGDITFLIDSLGDTWIPNNSAISSFQGHIWGHLTDKLVYVDEKGEVSPWIAESWEQNTTATEFTLHLRKGVTFSDKTPVDAAAVLANLDIWAKGDATRGINPIGLFPKTYDHAEVVDPATVKVFFKAPTLGFIPTLGYHGSILVSPKTIALPAAQQADLANDLGSGPFVLSSWKEGDSVVLKKREDYNWAPAALKHQGAAYLDSITYKLVAQPSVRTSAVQSGQADVAYNPSPQELKSFSDQGFTTATPRYLGFVNGFAVNTRIAPFDDVKVRQALQHGIDRKEIISTVYTEDWLAPQSLFQSNVPGATDHSADFAFDAAKSDGLLDEAGWVKGADGVRAKDGKPLELMLYANPYLATSKSVDELIAQQLGKIGFKVNIQAFDVVTYGERVKIGSPSVAAYEVTRSFIDAGIVAGVLTDANKGENWFGLGQTDQKLVQLASSVASAESVDARAPLLDELQGHVLQQGYFVPLTQIVQRIYLQSPKLQGVSYNGIAYANYYAAWLG</sequence>
<name>A0A9X3ACW4_9PSEU</name>
<accession>A0A9X3ACW4</accession>
<dbReference type="GO" id="GO:0015833">
    <property type="term" value="P:peptide transport"/>
    <property type="evidence" value="ECO:0007669"/>
    <property type="project" value="TreeGrafter"/>
</dbReference>
<dbReference type="SUPFAM" id="SSF53850">
    <property type="entry name" value="Periplasmic binding protein-like II"/>
    <property type="match status" value="1"/>
</dbReference>
<dbReference type="GO" id="GO:0043190">
    <property type="term" value="C:ATP-binding cassette (ABC) transporter complex"/>
    <property type="evidence" value="ECO:0007669"/>
    <property type="project" value="InterPro"/>
</dbReference>
<evidence type="ECO:0000313" key="7">
    <source>
        <dbReference type="Proteomes" id="UP001141259"/>
    </source>
</evidence>
<evidence type="ECO:0000313" key="6">
    <source>
        <dbReference type="EMBL" id="MCS7475502.1"/>
    </source>
</evidence>
<dbReference type="CDD" id="cd08492">
    <property type="entry name" value="PBP2_NikA_DppA_OppA_like_15"/>
    <property type="match status" value="1"/>
</dbReference>
<keyword evidence="2" id="KW-0813">Transport</keyword>
<dbReference type="InterPro" id="IPR030678">
    <property type="entry name" value="Peptide/Ni-bd"/>
</dbReference>